<protein>
    <recommendedName>
        <fullName evidence="10">Bidirectional sugar transporter SWEET</fullName>
    </recommendedName>
</protein>
<evidence type="ECO:0000256" key="7">
    <source>
        <dbReference type="ARBA" id="ARBA00022737"/>
    </source>
</evidence>
<evidence type="ECO:0000256" key="10">
    <source>
        <dbReference type="RuleBase" id="RU910715"/>
    </source>
</evidence>
<dbReference type="Proteomes" id="UP000806378">
    <property type="component" value="Unassembled WGS sequence"/>
</dbReference>
<comment type="function">
    <text evidence="10">Mediates both low-affinity uptake and efflux of sugar across the membrane.</text>
</comment>
<keyword evidence="6 10" id="KW-0812">Transmembrane</keyword>
<comment type="subcellular location">
    <subcellularLocation>
        <location evidence="1 10">Cell membrane</location>
        <topology evidence="1 10">Multi-pass membrane protein</topology>
    </subcellularLocation>
</comment>
<feature type="transmembrane region" description="Helical" evidence="10">
    <location>
        <begin position="163"/>
        <end position="185"/>
    </location>
</feature>
<keyword evidence="5 10" id="KW-0762">Sugar transport</keyword>
<dbReference type="PANTHER" id="PTHR10791:SF44">
    <property type="entry name" value="BIDIRECTIONAL SUGAR TRANSPORTER SWEET1"/>
    <property type="match status" value="1"/>
</dbReference>
<dbReference type="GO" id="GO:0005886">
    <property type="term" value="C:plasma membrane"/>
    <property type="evidence" value="ECO:0007669"/>
    <property type="project" value="UniProtKB-SubCell"/>
</dbReference>
<comment type="similarity">
    <text evidence="2 10">Belongs to the SWEET sugar transporter family.</text>
</comment>
<feature type="transmembrane region" description="Helical" evidence="10">
    <location>
        <begin position="191"/>
        <end position="212"/>
    </location>
</feature>
<name>A0A8T0CHF9_CORYI</name>
<dbReference type="FunFam" id="1.20.1280.290:FF:000002">
    <property type="entry name" value="Bidirectional sugar transporter SWEET"/>
    <property type="match status" value="1"/>
</dbReference>
<dbReference type="Gene3D" id="1.20.1280.290">
    <property type="match status" value="2"/>
</dbReference>
<dbReference type="GO" id="GO:0051119">
    <property type="term" value="F:sugar transmembrane transporter activity"/>
    <property type="evidence" value="ECO:0007669"/>
    <property type="project" value="InterPro"/>
</dbReference>
<dbReference type="Gramene" id="rna-gnl|WGS:JABURB|Cocit.L3327.1">
    <property type="protein sequence ID" value="cds-KAF7847140.1"/>
    <property type="gene ID" value="gene-BT93_L3327"/>
</dbReference>
<dbReference type="InterPro" id="IPR004316">
    <property type="entry name" value="SWEET_rpt"/>
</dbReference>
<evidence type="ECO:0000313" key="12">
    <source>
        <dbReference type="Proteomes" id="UP000806378"/>
    </source>
</evidence>
<keyword evidence="4" id="KW-1003">Cell membrane</keyword>
<dbReference type="AlphaFoldDB" id="A0A8T0CHF9"/>
<keyword evidence="3 10" id="KW-0813">Transport</keyword>
<proteinExistence type="inferred from homology"/>
<feature type="transmembrane region" description="Helical" evidence="10">
    <location>
        <begin position="131"/>
        <end position="151"/>
    </location>
</feature>
<evidence type="ECO:0000256" key="9">
    <source>
        <dbReference type="ARBA" id="ARBA00023136"/>
    </source>
</evidence>
<keyword evidence="9 10" id="KW-0472">Membrane</keyword>
<feature type="transmembrane region" description="Helical" evidence="10">
    <location>
        <begin position="71"/>
        <end position="93"/>
    </location>
</feature>
<keyword evidence="12" id="KW-1185">Reference proteome</keyword>
<evidence type="ECO:0000256" key="6">
    <source>
        <dbReference type="ARBA" id="ARBA00022692"/>
    </source>
</evidence>
<reference evidence="11" key="1">
    <citation type="submission" date="2020-05" db="EMBL/GenBank/DDBJ databases">
        <title>WGS assembly of Corymbia citriodora subspecies variegata.</title>
        <authorList>
            <person name="Barry K."/>
            <person name="Hundley H."/>
            <person name="Shu S."/>
            <person name="Jenkins J."/>
            <person name="Grimwood J."/>
            <person name="Baten A."/>
        </authorList>
    </citation>
    <scope>NUCLEOTIDE SEQUENCE</scope>
    <source>
        <strain evidence="11">CV2-018</strain>
    </source>
</reference>
<keyword evidence="7" id="KW-0677">Repeat</keyword>
<feature type="transmembrane region" description="Helical" evidence="10">
    <location>
        <begin position="15"/>
        <end position="34"/>
    </location>
</feature>
<evidence type="ECO:0000256" key="2">
    <source>
        <dbReference type="ARBA" id="ARBA00007809"/>
    </source>
</evidence>
<evidence type="ECO:0000313" key="11">
    <source>
        <dbReference type="EMBL" id="KAF7847140.1"/>
    </source>
</evidence>
<dbReference type="OrthoDB" id="409725at2759"/>
<evidence type="ECO:0000256" key="8">
    <source>
        <dbReference type="ARBA" id="ARBA00022989"/>
    </source>
</evidence>
<keyword evidence="8 10" id="KW-1133">Transmembrane helix</keyword>
<accession>A0A8T0CHF9</accession>
<feature type="transmembrane region" description="Helical" evidence="10">
    <location>
        <begin position="46"/>
        <end position="65"/>
    </location>
</feature>
<evidence type="ECO:0000256" key="3">
    <source>
        <dbReference type="ARBA" id="ARBA00022448"/>
    </source>
</evidence>
<dbReference type="EMBL" id="MU091210">
    <property type="protein sequence ID" value="KAF7847140.1"/>
    <property type="molecule type" value="Genomic_DNA"/>
</dbReference>
<dbReference type="Pfam" id="PF03083">
    <property type="entry name" value="MtN3_slv"/>
    <property type="match status" value="2"/>
</dbReference>
<feature type="transmembrane region" description="Helical" evidence="10">
    <location>
        <begin position="105"/>
        <end position="125"/>
    </location>
</feature>
<evidence type="ECO:0000256" key="4">
    <source>
        <dbReference type="ARBA" id="ARBA00022475"/>
    </source>
</evidence>
<dbReference type="GO" id="GO:0051260">
    <property type="term" value="P:protein homooligomerization"/>
    <property type="evidence" value="ECO:0007669"/>
    <property type="project" value="UniProtKB-ARBA"/>
</dbReference>
<sequence length="246" mass="27473">MREFGKYQGSSCESGNVAGLFLFLAPVVTFKRIIRSRSTEKFSGIPYVMALLNCLVFTWYGLPFVSRNNLLVSTISGIGGVIEFTYVVIFLIYAPKKERTKVMGLFALIMTVFLVIASVSLLALHGNTRKFFCGIAAALFSTIMYASPLSVMRMVIKTKSVEYMPFFLSLFAFLSGVSWLTFGLLSGDPFITVPNGFGTRFGIAQLILYAIYCKNRNHIENAIKDDFTEMDLEKIGQAKKPESHHL</sequence>
<gene>
    <name evidence="11" type="ORF">BT93_L3327</name>
</gene>
<dbReference type="PANTHER" id="PTHR10791">
    <property type="entry name" value="RAG1-ACTIVATING PROTEIN 1"/>
    <property type="match status" value="1"/>
</dbReference>
<comment type="caution">
    <text evidence="11">The sequence shown here is derived from an EMBL/GenBank/DDBJ whole genome shotgun (WGS) entry which is preliminary data.</text>
</comment>
<evidence type="ECO:0000256" key="5">
    <source>
        <dbReference type="ARBA" id="ARBA00022597"/>
    </source>
</evidence>
<evidence type="ECO:0000256" key="1">
    <source>
        <dbReference type="ARBA" id="ARBA00004651"/>
    </source>
</evidence>
<dbReference type="InterPro" id="IPR047664">
    <property type="entry name" value="SWEET"/>
</dbReference>
<organism evidence="11 12">
    <name type="scientific">Corymbia citriodora subsp. variegata</name>
    <dbReference type="NCBI Taxonomy" id="360336"/>
    <lineage>
        <taxon>Eukaryota</taxon>
        <taxon>Viridiplantae</taxon>
        <taxon>Streptophyta</taxon>
        <taxon>Embryophyta</taxon>
        <taxon>Tracheophyta</taxon>
        <taxon>Spermatophyta</taxon>
        <taxon>Magnoliopsida</taxon>
        <taxon>eudicotyledons</taxon>
        <taxon>Gunneridae</taxon>
        <taxon>Pentapetalae</taxon>
        <taxon>rosids</taxon>
        <taxon>malvids</taxon>
        <taxon>Myrtales</taxon>
        <taxon>Myrtaceae</taxon>
        <taxon>Myrtoideae</taxon>
        <taxon>Eucalypteae</taxon>
        <taxon>Corymbia</taxon>
    </lineage>
</organism>
<dbReference type="FunFam" id="1.20.1280.290:FF:000014">
    <property type="entry name" value="Bidirectional sugar transporter SWEET"/>
    <property type="match status" value="1"/>
</dbReference>